<feature type="chain" id="PRO_5046149068" description="DUF4878 domain-containing protein" evidence="1">
    <location>
        <begin position="23"/>
        <end position="155"/>
    </location>
</feature>
<keyword evidence="3" id="KW-1185">Reference proteome</keyword>
<dbReference type="Proteomes" id="UP001646157">
    <property type="component" value="Unassembled WGS sequence"/>
</dbReference>
<comment type="caution">
    <text evidence="2">The sequence shown here is derived from an EMBL/GenBank/DDBJ whole genome shotgun (WGS) entry which is preliminary data.</text>
</comment>
<evidence type="ECO:0000256" key="1">
    <source>
        <dbReference type="SAM" id="SignalP"/>
    </source>
</evidence>
<evidence type="ECO:0000313" key="2">
    <source>
        <dbReference type="EMBL" id="MBM7583470.1"/>
    </source>
</evidence>
<feature type="signal peptide" evidence="1">
    <location>
        <begin position="1"/>
        <end position="22"/>
    </location>
</feature>
<evidence type="ECO:0000313" key="3">
    <source>
        <dbReference type="Proteomes" id="UP001646157"/>
    </source>
</evidence>
<sequence>MKKLPLFSILLGFMLVCSGCFGMNDSKEAEEIVDQYYSHLSEGNYEKSTVLLSEEYIDFLGATPQDIIEVFRQMETEQGFTVHSYSILSVDKVESTNDVPIQLQSQMTGEKEYIIRVESKVEVNGTENRIPDDVLVSMVDGEWKIKGIVSYSPTE</sequence>
<gene>
    <name evidence="2" type="ORF">JOC86_000007</name>
</gene>
<evidence type="ECO:0008006" key="4">
    <source>
        <dbReference type="Google" id="ProtNLM"/>
    </source>
</evidence>
<name>A0ABS2N6N7_9BACI</name>
<dbReference type="RefSeq" id="WP_205167753.1">
    <property type="nucleotide sequence ID" value="NZ_JAFBDZ010000001.1"/>
</dbReference>
<accession>A0ABS2N6N7</accession>
<keyword evidence="1" id="KW-0732">Signal</keyword>
<organism evidence="2 3">
    <name type="scientific">Rossellomorea pakistanensis</name>
    <dbReference type="NCBI Taxonomy" id="992288"/>
    <lineage>
        <taxon>Bacteria</taxon>
        <taxon>Bacillati</taxon>
        <taxon>Bacillota</taxon>
        <taxon>Bacilli</taxon>
        <taxon>Bacillales</taxon>
        <taxon>Bacillaceae</taxon>
        <taxon>Rossellomorea</taxon>
    </lineage>
</organism>
<dbReference type="EMBL" id="JAFBDZ010000001">
    <property type="protein sequence ID" value="MBM7583470.1"/>
    <property type="molecule type" value="Genomic_DNA"/>
</dbReference>
<proteinExistence type="predicted"/>
<protein>
    <recommendedName>
        <fullName evidence="4">DUF4878 domain-containing protein</fullName>
    </recommendedName>
</protein>
<reference evidence="2 3" key="1">
    <citation type="submission" date="2021-01" db="EMBL/GenBank/DDBJ databases">
        <title>Genomic Encyclopedia of Type Strains, Phase IV (KMG-IV): sequencing the most valuable type-strain genomes for metagenomic binning, comparative biology and taxonomic classification.</title>
        <authorList>
            <person name="Goeker M."/>
        </authorList>
    </citation>
    <scope>NUCLEOTIDE SEQUENCE [LARGE SCALE GENOMIC DNA]</scope>
    <source>
        <strain evidence="2 3">DSM 24834</strain>
    </source>
</reference>